<dbReference type="Pfam" id="PF00583">
    <property type="entry name" value="Acetyltransf_1"/>
    <property type="match status" value="1"/>
</dbReference>
<dbReference type="PANTHER" id="PTHR43420">
    <property type="entry name" value="ACETYLTRANSFERASE"/>
    <property type="match status" value="1"/>
</dbReference>
<dbReference type="EMBL" id="JAPDNT010000004">
    <property type="protein sequence ID" value="MCW3474635.1"/>
    <property type="molecule type" value="Genomic_DNA"/>
</dbReference>
<reference evidence="5" key="2">
    <citation type="submission" date="2022-10" db="EMBL/GenBank/DDBJ databases">
        <authorList>
            <person name="Trinh H.N."/>
        </authorList>
    </citation>
    <scope>NUCLEOTIDE SEQUENCE</scope>
    <source>
        <strain evidence="5">RN2-1</strain>
    </source>
</reference>
<keyword evidence="1 5" id="KW-0808">Transferase</keyword>
<dbReference type="RefSeq" id="WP_264713275.1">
    <property type="nucleotide sequence ID" value="NZ_JAPDNT010000004.1"/>
</dbReference>
<protein>
    <submittedName>
        <fullName evidence="5">GNAT family N-acetyltransferase</fullName>
        <ecNumber evidence="5">2.3.1.-</ecNumber>
    </submittedName>
</protein>
<dbReference type="InterPro" id="IPR050680">
    <property type="entry name" value="YpeA/RimI_acetyltransf"/>
</dbReference>
<evidence type="ECO:0000259" key="4">
    <source>
        <dbReference type="PROSITE" id="PS51186"/>
    </source>
</evidence>
<accession>A0AA42CHA3</accession>
<feature type="domain" description="N-acetyltransferase" evidence="4">
    <location>
        <begin position="1"/>
        <end position="140"/>
    </location>
</feature>
<gene>
    <name evidence="5" type="ORF">OL599_08550</name>
</gene>
<evidence type="ECO:0000313" key="6">
    <source>
        <dbReference type="Proteomes" id="UP001165679"/>
    </source>
</evidence>
<evidence type="ECO:0000313" key="5">
    <source>
        <dbReference type="EMBL" id="MCW3474635.1"/>
    </source>
</evidence>
<proteinExistence type="predicted"/>
<sequence>MIAATPAHAEAMAEIHAASFPPGERWGIDAMALHLSLPGTFGMIDPQGGLVLARIAADEAEILTLAVAPPARRQGRARALLDAAAGRAAAAGARALYLEVSTANAPALALYAAAGFVEVGRRPRYYADGSDALVLRRGITSGAPPPANPARDTGGP</sequence>
<keyword evidence="2 5" id="KW-0012">Acyltransferase</keyword>
<evidence type="ECO:0000256" key="3">
    <source>
        <dbReference type="SAM" id="MobiDB-lite"/>
    </source>
</evidence>
<dbReference type="InterPro" id="IPR016181">
    <property type="entry name" value="Acyl_CoA_acyltransferase"/>
</dbReference>
<dbReference type="InterPro" id="IPR000182">
    <property type="entry name" value="GNAT_dom"/>
</dbReference>
<keyword evidence="6" id="KW-1185">Reference proteome</keyword>
<dbReference type="Proteomes" id="UP001165679">
    <property type="component" value="Unassembled WGS sequence"/>
</dbReference>
<dbReference type="PROSITE" id="PS51186">
    <property type="entry name" value="GNAT"/>
    <property type="match status" value="1"/>
</dbReference>
<evidence type="ECO:0000256" key="1">
    <source>
        <dbReference type="ARBA" id="ARBA00022679"/>
    </source>
</evidence>
<organism evidence="5 6">
    <name type="scientific">Limobrevibacterium gyesilva</name>
    <dbReference type="NCBI Taxonomy" id="2991712"/>
    <lineage>
        <taxon>Bacteria</taxon>
        <taxon>Pseudomonadati</taxon>
        <taxon>Pseudomonadota</taxon>
        <taxon>Alphaproteobacteria</taxon>
        <taxon>Acetobacterales</taxon>
        <taxon>Acetobacteraceae</taxon>
        <taxon>Limobrevibacterium</taxon>
    </lineage>
</organism>
<dbReference type="GO" id="GO:0016747">
    <property type="term" value="F:acyltransferase activity, transferring groups other than amino-acyl groups"/>
    <property type="evidence" value="ECO:0007669"/>
    <property type="project" value="InterPro"/>
</dbReference>
<dbReference type="AlphaFoldDB" id="A0AA42CHA3"/>
<dbReference type="SUPFAM" id="SSF55729">
    <property type="entry name" value="Acyl-CoA N-acyltransferases (Nat)"/>
    <property type="match status" value="1"/>
</dbReference>
<name>A0AA42CHA3_9PROT</name>
<dbReference type="EC" id="2.3.1.-" evidence="5"/>
<feature type="region of interest" description="Disordered" evidence="3">
    <location>
        <begin position="137"/>
        <end position="156"/>
    </location>
</feature>
<comment type="caution">
    <text evidence="5">The sequence shown here is derived from an EMBL/GenBank/DDBJ whole genome shotgun (WGS) entry which is preliminary data.</text>
</comment>
<evidence type="ECO:0000256" key="2">
    <source>
        <dbReference type="ARBA" id="ARBA00023315"/>
    </source>
</evidence>
<reference evidence="5" key="1">
    <citation type="submission" date="2022-09" db="EMBL/GenBank/DDBJ databases">
        <title>Rhodovastum sp. nov. RN2-1 isolated from soil in Seongnam, South Korea.</title>
        <authorList>
            <person name="Le N.T."/>
        </authorList>
    </citation>
    <scope>NUCLEOTIDE SEQUENCE</scope>
    <source>
        <strain evidence="5">RN2-1</strain>
    </source>
</reference>
<dbReference type="PANTHER" id="PTHR43420:SF44">
    <property type="entry name" value="ACETYLTRANSFERASE YPEA"/>
    <property type="match status" value="1"/>
</dbReference>
<dbReference type="Gene3D" id="3.40.630.30">
    <property type="match status" value="1"/>
</dbReference>